<sequence length="80" mass="8775">MKTSRSEHISSTVSLRISVEPSEEPPKTMVFLSGTKYEDVLRELRINQETVLLFKDGELVPSDGVASPGNLSIIKITSKG</sequence>
<dbReference type="AlphaFoldDB" id="L0KYH5"/>
<gene>
    <name evidence="1" type="ordered locus">Metho_0885</name>
</gene>
<keyword evidence="2" id="KW-1185">Reference proteome</keyword>
<reference evidence="2" key="1">
    <citation type="submission" date="2012-02" db="EMBL/GenBank/DDBJ databases">
        <title>Complete sequence of chromosome of Methanomethylovorans hollandica DSM 15978.</title>
        <authorList>
            <person name="Lucas S."/>
            <person name="Copeland A."/>
            <person name="Lapidus A."/>
            <person name="Glavina del Rio T."/>
            <person name="Dalin E."/>
            <person name="Tice H."/>
            <person name="Bruce D."/>
            <person name="Goodwin L."/>
            <person name="Pitluck S."/>
            <person name="Peters L."/>
            <person name="Mikhailova N."/>
            <person name="Held B."/>
            <person name="Kyrpides N."/>
            <person name="Mavromatis K."/>
            <person name="Ivanova N."/>
            <person name="Brettin T."/>
            <person name="Detter J.C."/>
            <person name="Han C."/>
            <person name="Larimer F."/>
            <person name="Land M."/>
            <person name="Hauser L."/>
            <person name="Markowitz V."/>
            <person name="Cheng J.-F."/>
            <person name="Hugenholtz P."/>
            <person name="Woyke T."/>
            <person name="Wu D."/>
            <person name="Spring S."/>
            <person name="Schroeder M."/>
            <person name="Brambilla E."/>
            <person name="Klenk H.-P."/>
            <person name="Eisen J.A."/>
        </authorList>
    </citation>
    <scope>NUCLEOTIDE SEQUENCE [LARGE SCALE GENOMIC DNA]</scope>
    <source>
        <strain evidence="2">DSM 15978 / NBRC 107637 / DMS1</strain>
    </source>
</reference>
<organism evidence="1 2">
    <name type="scientific">Methanomethylovorans hollandica (strain DSM 15978 / NBRC 107637 / DMS1)</name>
    <dbReference type="NCBI Taxonomy" id="867904"/>
    <lineage>
        <taxon>Archaea</taxon>
        <taxon>Methanobacteriati</taxon>
        <taxon>Methanobacteriota</taxon>
        <taxon>Stenosarchaea group</taxon>
        <taxon>Methanomicrobia</taxon>
        <taxon>Methanosarcinales</taxon>
        <taxon>Methanosarcinaceae</taxon>
        <taxon>Methanomethylovorans</taxon>
    </lineage>
</organism>
<dbReference type="Pfam" id="PF21965">
    <property type="entry name" value="SAMP2"/>
    <property type="match status" value="1"/>
</dbReference>
<evidence type="ECO:0000313" key="1">
    <source>
        <dbReference type="EMBL" id="AGB49128.1"/>
    </source>
</evidence>
<evidence type="ECO:0008006" key="3">
    <source>
        <dbReference type="Google" id="ProtNLM"/>
    </source>
</evidence>
<dbReference type="Gene3D" id="3.10.20.30">
    <property type="match status" value="1"/>
</dbReference>
<evidence type="ECO:0000313" key="2">
    <source>
        <dbReference type="Proteomes" id="UP000010866"/>
    </source>
</evidence>
<dbReference type="Proteomes" id="UP000010866">
    <property type="component" value="Chromosome"/>
</dbReference>
<dbReference type="KEGG" id="mhz:Metho_0885"/>
<dbReference type="EMBL" id="CP003362">
    <property type="protein sequence ID" value="AGB49128.1"/>
    <property type="molecule type" value="Genomic_DNA"/>
</dbReference>
<dbReference type="InterPro" id="IPR053833">
    <property type="entry name" value="SAMP2"/>
</dbReference>
<proteinExistence type="predicted"/>
<dbReference type="HOGENOM" id="CLU_114601_9_3_2"/>
<protein>
    <recommendedName>
        <fullName evidence="3">Sulfur transfer protein involved in thiamine biosynthesis</fullName>
    </recommendedName>
</protein>
<accession>L0KYH5</accession>
<dbReference type="InterPro" id="IPR012675">
    <property type="entry name" value="Beta-grasp_dom_sf"/>
</dbReference>
<dbReference type="STRING" id="867904.Metho_0885"/>
<name>L0KYH5_METHD</name>